<reference evidence="3" key="1">
    <citation type="submission" date="2023-03" db="EMBL/GenBank/DDBJ databases">
        <authorList>
            <person name="Pearce D."/>
        </authorList>
    </citation>
    <scope>NUCLEOTIDE SEQUENCE</scope>
    <source>
        <strain evidence="3">Mc</strain>
    </source>
</reference>
<dbReference type="InterPro" id="IPR013491">
    <property type="entry name" value="Tape_meas_N"/>
</dbReference>
<proteinExistence type="predicted"/>
<protein>
    <recommendedName>
        <fullName evidence="2">Tape measure protein N-terminal domain-containing protein</fullName>
    </recommendedName>
</protein>
<feature type="coiled-coil region" evidence="1">
    <location>
        <begin position="810"/>
        <end position="837"/>
    </location>
</feature>
<name>A0AA35XV51_METCP</name>
<dbReference type="Proteomes" id="UP001158598">
    <property type="component" value="Chromosome"/>
</dbReference>
<dbReference type="RefSeq" id="WP_218796943.1">
    <property type="nucleotide sequence ID" value="NZ_CP079097.1"/>
</dbReference>
<gene>
    <name evidence="3" type="ORF">MCNOR_1900</name>
</gene>
<dbReference type="EMBL" id="OX458332">
    <property type="protein sequence ID" value="CAI8818613.1"/>
    <property type="molecule type" value="Genomic_DNA"/>
</dbReference>
<dbReference type="AlphaFoldDB" id="A0AA35XV51"/>
<keyword evidence="1" id="KW-0175">Coiled coil</keyword>
<feature type="coiled-coil region" evidence="1">
    <location>
        <begin position="703"/>
        <end position="730"/>
    </location>
</feature>
<evidence type="ECO:0000256" key="1">
    <source>
        <dbReference type="SAM" id="Coils"/>
    </source>
</evidence>
<evidence type="ECO:0000313" key="3">
    <source>
        <dbReference type="EMBL" id="CAI8818613.1"/>
    </source>
</evidence>
<evidence type="ECO:0000313" key="4">
    <source>
        <dbReference type="Proteomes" id="UP001158598"/>
    </source>
</evidence>
<organism evidence="3 4">
    <name type="scientific">Methylococcus capsulatus</name>
    <dbReference type="NCBI Taxonomy" id="414"/>
    <lineage>
        <taxon>Bacteria</taxon>
        <taxon>Pseudomonadati</taxon>
        <taxon>Pseudomonadota</taxon>
        <taxon>Gammaproteobacteria</taxon>
        <taxon>Methylococcales</taxon>
        <taxon>Methylococcaceae</taxon>
        <taxon>Methylococcus</taxon>
    </lineage>
</organism>
<dbReference type="NCBIfam" id="TIGR02675">
    <property type="entry name" value="tape_meas_nterm"/>
    <property type="match status" value="1"/>
</dbReference>
<accession>A0AA35XV51</accession>
<evidence type="ECO:0000259" key="2">
    <source>
        <dbReference type="Pfam" id="PF20155"/>
    </source>
</evidence>
<sequence length="1012" mass="106648">MTTFKTVIEIAANTAAAEKGLGNVAAQVDRLTGSLRRIGQYTVGAFGAAEALQAARDLGKLSDQYRNLEGRVKLAAGSQNQFTEAQRALFAIAQNNAQAMTGVSQLYARIAKGAGEMGVSQRQVLSVIDSVAKSFRISGASAEEASSATLQFSQALAAGVLRGDEFNSIMEQSPRLAQAIADGLGVPIGKLRTLAEAGELTTQKVVEALQKAKASIDRDAAGLPDTIEQAVVRWDNAALKFVGTSSEITRAAEVIADAINGAAGNIDTIATGVEIAGSVLVAVLAGKGTAAVAAFAGSQARLVQAHLAATAAARDHALNEAYNARATFAAAEAAVANASGMARLALVETQLVPASQRLAVAQAEVAASAGPLKIALGGLAAFLGGPVGIAVTLLTAVSAWHLFGSTAESELERVIRKRRELAKATGQDTRGKSEAELSLLQDEAAVKKQEAVVARLTARYKEVGQAADQAFMGGKIGRELAGETALLQEMRAELGKRRQAAADSGNAVKAKEKEVQKSFEDTRNALKDATAGIEDAYQRRTAAIDALEKLAETRIQAQPIEADAAPPIVYAQNGVQATQARSELEQARQLHALTLQAEGARLKAVRDFAAQRLGLVDQVYAREIAKFKDGEARKTVLERESLEARRAIYADLESAYTATIDKLIGQEQRLLESARAAAQERRNIEQSTARAVAGIEQAALTPLEASRAQYAQLQQLLAQQRQELANGNLELSRQAGEQAAGLAESLGQQAAASLREQRLNALKGEQTPADPGQPQFGTEDLQRLIDARRQAGQALAEAAARQEQADTQAAAAVSQKIQETLQNLQSVQAEISDIDQQLTKGFALRVDVDPASLQTLQSRLAELLKPETKTISVVMQQQGDGSDTGANGADATLPGFRRGGWIKGYGGGDRIPALLEEGEFVLRKEAVRKLGLDKLYALNNLSLPRFSIGGYVAQAVPAFDASLARASDGGQPVHIHLPGVPGSFALNGDPQVVAALKREVARAALKHGRIVR</sequence>
<feature type="domain" description="Tape measure protein N-terminal" evidence="2">
    <location>
        <begin position="60"/>
        <end position="244"/>
    </location>
</feature>
<dbReference type="Pfam" id="PF20155">
    <property type="entry name" value="TMP_3"/>
    <property type="match status" value="1"/>
</dbReference>